<accession>X1T6D0</accession>
<dbReference type="AlphaFoldDB" id="X1T6D0"/>
<dbReference type="EMBL" id="BARW01021243">
    <property type="protein sequence ID" value="GAJ00824.1"/>
    <property type="molecule type" value="Genomic_DNA"/>
</dbReference>
<name>X1T6D0_9ZZZZ</name>
<sequence>MLVMPLLFIPHDESYLFGTPSIIEKAGKQEMQPTKVFSDPGKGTGSPIIATSLIAEENDILIVAACDQYHSPAVKSAVNKILEKMEKERFQS</sequence>
<gene>
    <name evidence="1" type="ORF">S12H4_35730</name>
</gene>
<comment type="caution">
    <text evidence="1">The sequence shown here is derived from an EMBL/GenBank/DDBJ whole genome shotgun (WGS) entry which is preliminary data.</text>
</comment>
<evidence type="ECO:0000313" key="1">
    <source>
        <dbReference type="EMBL" id="GAJ00824.1"/>
    </source>
</evidence>
<reference evidence="1" key="1">
    <citation type="journal article" date="2014" name="Front. Microbiol.">
        <title>High frequency of phylogenetically diverse reductive dehalogenase-homologous genes in deep subseafloor sedimentary metagenomes.</title>
        <authorList>
            <person name="Kawai M."/>
            <person name="Futagami T."/>
            <person name="Toyoda A."/>
            <person name="Takaki Y."/>
            <person name="Nishi S."/>
            <person name="Hori S."/>
            <person name="Arai W."/>
            <person name="Tsubouchi T."/>
            <person name="Morono Y."/>
            <person name="Uchiyama I."/>
            <person name="Ito T."/>
            <person name="Fujiyama A."/>
            <person name="Inagaki F."/>
            <person name="Takami H."/>
        </authorList>
    </citation>
    <scope>NUCLEOTIDE SEQUENCE</scope>
    <source>
        <strain evidence="1">Expedition CK06-06</strain>
    </source>
</reference>
<feature type="non-terminal residue" evidence="1">
    <location>
        <position position="92"/>
    </location>
</feature>
<proteinExistence type="predicted"/>
<organism evidence="1">
    <name type="scientific">marine sediment metagenome</name>
    <dbReference type="NCBI Taxonomy" id="412755"/>
    <lineage>
        <taxon>unclassified sequences</taxon>
        <taxon>metagenomes</taxon>
        <taxon>ecological metagenomes</taxon>
    </lineage>
</organism>
<protein>
    <submittedName>
        <fullName evidence="1">Uncharacterized protein</fullName>
    </submittedName>
</protein>